<dbReference type="STRING" id="156889.Mmc1_1178"/>
<name>A0L6U6_MAGMM</name>
<evidence type="ECO:0000313" key="2">
    <source>
        <dbReference type="Proteomes" id="UP000002586"/>
    </source>
</evidence>
<accession>A0L6U6</accession>
<keyword evidence="2" id="KW-1185">Reference proteome</keyword>
<dbReference type="AlphaFoldDB" id="A0L6U6"/>
<organism evidence="1 2">
    <name type="scientific">Magnetococcus marinus (strain ATCC BAA-1437 / JCM 17883 / MC-1)</name>
    <dbReference type="NCBI Taxonomy" id="156889"/>
    <lineage>
        <taxon>Bacteria</taxon>
        <taxon>Pseudomonadati</taxon>
        <taxon>Pseudomonadota</taxon>
        <taxon>Magnetococcia</taxon>
        <taxon>Magnetococcales</taxon>
        <taxon>Magnetococcaceae</taxon>
        <taxon>Magnetococcus</taxon>
    </lineage>
</organism>
<dbReference type="eggNOG" id="ENOG502ZHFQ">
    <property type="taxonomic scope" value="Bacteria"/>
</dbReference>
<sequence length="119" mass="14219">MNAQPVTRLLPDYDPMWQYKWNAARDQYKKLIETERPLTPDEREALLDAMQAMEVCAKRRFRTTAEYRDFHFEMIQAQLDDHGVVFELPELPDHATLAEIDHWLDRAHRAIEITMTENF</sequence>
<dbReference type="KEGG" id="mgm:Mmc1_1178"/>
<dbReference type="Proteomes" id="UP000002586">
    <property type="component" value="Chromosome"/>
</dbReference>
<dbReference type="EMBL" id="CP000471">
    <property type="protein sequence ID" value="ABK43689.1"/>
    <property type="molecule type" value="Genomic_DNA"/>
</dbReference>
<reference evidence="2" key="1">
    <citation type="journal article" date="2009" name="Appl. Environ. Microbiol.">
        <title>Complete genome sequence of the chemolithoautotrophic marine magnetotactic coccus strain MC-1.</title>
        <authorList>
            <person name="Schubbe S."/>
            <person name="Williams T.J."/>
            <person name="Xie G."/>
            <person name="Kiss H.E."/>
            <person name="Brettin T.S."/>
            <person name="Martinez D."/>
            <person name="Ross C.A."/>
            <person name="Schuler D."/>
            <person name="Cox B.L."/>
            <person name="Nealson K.H."/>
            <person name="Bazylinski D.A."/>
        </authorList>
    </citation>
    <scope>NUCLEOTIDE SEQUENCE [LARGE SCALE GENOMIC DNA]</scope>
    <source>
        <strain evidence="2">ATCC BAA-1437 / JCM 17883 / MC-1</strain>
    </source>
</reference>
<dbReference type="HOGENOM" id="CLU_2081956_0_0_5"/>
<evidence type="ECO:0000313" key="1">
    <source>
        <dbReference type="EMBL" id="ABK43689.1"/>
    </source>
</evidence>
<dbReference type="RefSeq" id="WP_011712844.1">
    <property type="nucleotide sequence ID" value="NC_008576.1"/>
</dbReference>
<dbReference type="OrthoDB" id="7372621at2"/>
<proteinExistence type="predicted"/>
<reference evidence="1 2" key="2">
    <citation type="journal article" date="2012" name="Int. J. Syst. Evol. Microbiol.">
        <title>Magnetococcus marinus gen. nov., sp. nov., a marine, magnetotactic bacterium that represents a novel lineage (Magnetococcaceae fam. nov.; Magnetococcales ord. nov.) at the base of the Alphaproteobacteria.</title>
        <authorList>
            <person name="Bazylinski D.A."/>
            <person name="Williams T.J."/>
            <person name="Lefevre C.T."/>
            <person name="Berg R.J."/>
            <person name="Zhang C.L."/>
            <person name="Bowser S.S."/>
            <person name="Dean A.J."/>
            <person name="Beveridge T.J."/>
        </authorList>
    </citation>
    <scope>NUCLEOTIDE SEQUENCE [LARGE SCALE GENOMIC DNA]</scope>
    <source>
        <strain evidence="2">ATCC BAA-1437 / JCM 17883 / MC-1</strain>
    </source>
</reference>
<gene>
    <name evidence="1" type="ordered locus">Mmc1_1178</name>
</gene>
<protein>
    <submittedName>
        <fullName evidence="1">Uncharacterized protein</fullName>
    </submittedName>
</protein>